<sequence>MSMVFTGPDIYARTHSLRCISSDILEILAMEFWTWHASDNSLASLGSSQLLKNIQAAGLHIVASSEQPTALREDEFMFFDSSIDVSHVEAPSITRTFQETEAKMAKPTLGKCGRPIKD</sequence>
<dbReference type="Proteomes" id="UP000823399">
    <property type="component" value="Unassembled WGS sequence"/>
</dbReference>
<evidence type="ECO:0000313" key="1">
    <source>
        <dbReference type="EMBL" id="KAG2092491.1"/>
    </source>
</evidence>
<comment type="caution">
    <text evidence="1">The sequence shown here is derived from an EMBL/GenBank/DDBJ whole genome shotgun (WGS) entry which is preliminary data.</text>
</comment>
<name>A0A9P7EWQ9_9AGAM</name>
<dbReference type="OrthoDB" id="2693114at2759"/>
<gene>
    <name evidence="1" type="ORF">F5147DRAFT_840622</name>
</gene>
<dbReference type="RefSeq" id="XP_041286864.1">
    <property type="nucleotide sequence ID" value="XM_041444310.1"/>
</dbReference>
<accession>A0A9P7EWQ9</accession>
<dbReference type="EMBL" id="JABBWM010000090">
    <property type="protein sequence ID" value="KAG2092491.1"/>
    <property type="molecule type" value="Genomic_DNA"/>
</dbReference>
<dbReference type="AlphaFoldDB" id="A0A9P7EWQ9"/>
<keyword evidence="2" id="KW-1185">Reference proteome</keyword>
<evidence type="ECO:0000313" key="2">
    <source>
        <dbReference type="Proteomes" id="UP000823399"/>
    </source>
</evidence>
<reference evidence="1" key="1">
    <citation type="journal article" date="2020" name="New Phytol.">
        <title>Comparative genomics reveals dynamic genome evolution in host specialist ectomycorrhizal fungi.</title>
        <authorList>
            <person name="Lofgren L.A."/>
            <person name="Nguyen N.H."/>
            <person name="Vilgalys R."/>
            <person name="Ruytinx J."/>
            <person name="Liao H.L."/>
            <person name="Branco S."/>
            <person name="Kuo A."/>
            <person name="LaButti K."/>
            <person name="Lipzen A."/>
            <person name="Andreopoulos W."/>
            <person name="Pangilinan J."/>
            <person name="Riley R."/>
            <person name="Hundley H."/>
            <person name="Na H."/>
            <person name="Barry K."/>
            <person name="Grigoriev I.V."/>
            <person name="Stajich J.E."/>
            <person name="Kennedy P.G."/>
        </authorList>
    </citation>
    <scope>NUCLEOTIDE SEQUENCE</scope>
    <source>
        <strain evidence="1">FC423</strain>
    </source>
</reference>
<organism evidence="1 2">
    <name type="scientific">Suillus discolor</name>
    <dbReference type="NCBI Taxonomy" id="1912936"/>
    <lineage>
        <taxon>Eukaryota</taxon>
        <taxon>Fungi</taxon>
        <taxon>Dikarya</taxon>
        <taxon>Basidiomycota</taxon>
        <taxon>Agaricomycotina</taxon>
        <taxon>Agaricomycetes</taxon>
        <taxon>Agaricomycetidae</taxon>
        <taxon>Boletales</taxon>
        <taxon>Suillineae</taxon>
        <taxon>Suillaceae</taxon>
        <taxon>Suillus</taxon>
    </lineage>
</organism>
<proteinExistence type="predicted"/>
<protein>
    <submittedName>
        <fullName evidence="1">Uncharacterized protein</fullName>
    </submittedName>
</protein>
<dbReference type="GeneID" id="64706569"/>